<proteinExistence type="predicted"/>
<organism evidence="1 2">
    <name type="scientific">Irpex rosettiformis</name>
    <dbReference type="NCBI Taxonomy" id="378272"/>
    <lineage>
        <taxon>Eukaryota</taxon>
        <taxon>Fungi</taxon>
        <taxon>Dikarya</taxon>
        <taxon>Basidiomycota</taxon>
        <taxon>Agaricomycotina</taxon>
        <taxon>Agaricomycetes</taxon>
        <taxon>Polyporales</taxon>
        <taxon>Irpicaceae</taxon>
        <taxon>Irpex</taxon>
    </lineage>
</organism>
<gene>
    <name evidence="1" type="ORF">BDY19DRAFT_989707</name>
</gene>
<reference evidence="1" key="1">
    <citation type="journal article" date="2021" name="Environ. Microbiol.">
        <title>Gene family expansions and transcriptome signatures uncover fungal adaptations to wood decay.</title>
        <authorList>
            <person name="Hage H."/>
            <person name="Miyauchi S."/>
            <person name="Viragh M."/>
            <person name="Drula E."/>
            <person name="Min B."/>
            <person name="Chaduli D."/>
            <person name="Navarro D."/>
            <person name="Favel A."/>
            <person name="Norest M."/>
            <person name="Lesage-Meessen L."/>
            <person name="Balint B."/>
            <person name="Merenyi Z."/>
            <person name="de Eugenio L."/>
            <person name="Morin E."/>
            <person name="Martinez A.T."/>
            <person name="Baldrian P."/>
            <person name="Stursova M."/>
            <person name="Martinez M.J."/>
            <person name="Novotny C."/>
            <person name="Magnuson J.K."/>
            <person name="Spatafora J.W."/>
            <person name="Maurice S."/>
            <person name="Pangilinan J."/>
            <person name="Andreopoulos W."/>
            <person name="LaButti K."/>
            <person name="Hundley H."/>
            <person name="Na H."/>
            <person name="Kuo A."/>
            <person name="Barry K."/>
            <person name="Lipzen A."/>
            <person name="Henrissat B."/>
            <person name="Riley R."/>
            <person name="Ahrendt S."/>
            <person name="Nagy L.G."/>
            <person name="Grigoriev I.V."/>
            <person name="Martin F."/>
            <person name="Rosso M.N."/>
        </authorList>
    </citation>
    <scope>NUCLEOTIDE SEQUENCE</scope>
    <source>
        <strain evidence="1">CBS 384.51</strain>
    </source>
</reference>
<evidence type="ECO:0000313" key="1">
    <source>
        <dbReference type="EMBL" id="KAI0093022.1"/>
    </source>
</evidence>
<name>A0ACB8UF30_9APHY</name>
<keyword evidence="2" id="KW-1185">Reference proteome</keyword>
<comment type="caution">
    <text evidence="1">The sequence shown here is derived from an EMBL/GenBank/DDBJ whole genome shotgun (WGS) entry which is preliminary data.</text>
</comment>
<dbReference type="EMBL" id="MU274902">
    <property type="protein sequence ID" value="KAI0093022.1"/>
    <property type="molecule type" value="Genomic_DNA"/>
</dbReference>
<accession>A0ACB8UF30</accession>
<protein>
    <submittedName>
        <fullName evidence="1">Uncharacterized protein</fullName>
    </submittedName>
</protein>
<sequence length="222" mass="24004">MSSSSILSAPLHLWDLYVIYLWDYKPGTWVYRIAQTFWILAFMVLSPFVVLTLLDVASYVIARTLGVVESTRASTGEMPQLSQEQNQQDRRGSGTTSMAVNDNDSDVSSIHVVDPTPSASASNCRLDDEPSSYLHGSVVDEGNLQLAGVDAFSPAPSQPPSPKITRTNLNGSRFSLQPLTDLSGKVGRVRSDSDTSGSKSSEEASGVQMRRRVRDGGDSTDG</sequence>
<dbReference type="Proteomes" id="UP001055072">
    <property type="component" value="Unassembled WGS sequence"/>
</dbReference>
<evidence type="ECO:0000313" key="2">
    <source>
        <dbReference type="Proteomes" id="UP001055072"/>
    </source>
</evidence>